<comment type="caution">
    <text evidence="1">The sequence shown here is derived from an EMBL/GenBank/DDBJ whole genome shotgun (WGS) entry which is preliminary data.</text>
</comment>
<keyword evidence="2" id="KW-1185">Reference proteome</keyword>
<proteinExistence type="predicted"/>
<dbReference type="AlphaFoldDB" id="A0A0V1G7M9"/>
<name>A0A0V1G7M9_9BILA</name>
<evidence type="ECO:0000313" key="2">
    <source>
        <dbReference type="Proteomes" id="UP000055024"/>
    </source>
</evidence>
<dbReference type="Proteomes" id="UP000055024">
    <property type="component" value="Unassembled WGS sequence"/>
</dbReference>
<evidence type="ECO:0000313" key="1">
    <source>
        <dbReference type="EMBL" id="KRY94314.1"/>
    </source>
</evidence>
<sequence length="34" mass="3958">MNHQMGQSLDGLISIFAPLHVVWELYLRYLELLG</sequence>
<protein>
    <submittedName>
        <fullName evidence="1">Uncharacterized protein</fullName>
    </submittedName>
</protein>
<organism evidence="1 2">
    <name type="scientific">Trichinella zimbabwensis</name>
    <dbReference type="NCBI Taxonomy" id="268475"/>
    <lineage>
        <taxon>Eukaryota</taxon>
        <taxon>Metazoa</taxon>
        <taxon>Ecdysozoa</taxon>
        <taxon>Nematoda</taxon>
        <taxon>Enoplea</taxon>
        <taxon>Dorylaimia</taxon>
        <taxon>Trichinellida</taxon>
        <taxon>Trichinellidae</taxon>
        <taxon>Trichinella</taxon>
    </lineage>
</organism>
<accession>A0A0V1G7M9</accession>
<dbReference type="EMBL" id="JYDP01005223">
    <property type="protein sequence ID" value="KRY94314.1"/>
    <property type="molecule type" value="Genomic_DNA"/>
</dbReference>
<reference evidence="1 2" key="1">
    <citation type="submission" date="2015-01" db="EMBL/GenBank/DDBJ databases">
        <title>Evolution of Trichinella species and genotypes.</title>
        <authorList>
            <person name="Korhonen P.K."/>
            <person name="Edoardo P."/>
            <person name="Giuseppe L.R."/>
            <person name="Gasser R.B."/>
        </authorList>
    </citation>
    <scope>NUCLEOTIDE SEQUENCE [LARGE SCALE GENOMIC DNA]</scope>
    <source>
        <strain evidence="1">ISS1029</strain>
    </source>
</reference>
<gene>
    <name evidence="1" type="ORF">T11_13404</name>
</gene>